<protein>
    <submittedName>
        <fullName evidence="1">Uncharacterized protein</fullName>
    </submittedName>
</protein>
<evidence type="ECO:0000313" key="1">
    <source>
        <dbReference type="EMBL" id="JAH60000.1"/>
    </source>
</evidence>
<reference evidence="1" key="1">
    <citation type="submission" date="2014-11" db="EMBL/GenBank/DDBJ databases">
        <authorList>
            <person name="Amaro Gonzalez C."/>
        </authorList>
    </citation>
    <scope>NUCLEOTIDE SEQUENCE</scope>
</reference>
<accession>A0A0E9U4A2</accession>
<sequence>MNFYCVLIVFLNPISTALSLKCSAHRSF</sequence>
<organism evidence="1">
    <name type="scientific">Anguilla anguilla</name>
    <name type="common">European freshwater eel</name>
    <name type="synonym">Muraena anguilla</name>
    <dbReference type="NCBI Taxonomy" id="7936"/>
    <lineage>
        <taxon>Eukaryota</taxon>
        <taxon>Metazoa</taxon>
        <taxon>Chordata</taxon>
        <taxon>Craniata</taxon>
        <taxon>Vertebrata</taxon>
        <taxon>Euteleostomi</taxon>
        <taxon>Actinopterygii</taxon>
        <taxon>Neopterygii</taxon>
        <taxon>Teleostei</taxon>
        <taxon>Anguilliformes</taxon>
        <taxon>Anguillidae</taxon>
        <taxon>Anguilla</taxon>
    </lineage>
</organism>
<dbReference type="AlphaFoldDB" id="A0A0E9U4A2"/>
<proteinExistence type="predicted"/>
<name>A0A0E9U4A2_ANGAN</name>
<dbReference type="EMBL" id="GBXM01048577">
    <property type="protein sequence ID" value="JAH60000.1"/>
    <property type="molecule type" value="Transcribed_RNA"/>
</dbReference>
<reference evidence="1" key="2">
    <citation type="journal article" date="2015" name="Fish Shellfish Immunol.">
        <title>Early steps in the European eel (Anguilla anguilla)-Vibrio vulnificus interaction in the gills: Role of the RtxA13 toxin.</title>
        <authorList>
            <person name="Callol A."/>
            <person name="Pajuelo D."/>
            <person name="Ebbesson L."/>
            <person name="Teles M."/>
            <person name="MacKenzie S."/>
            <person name="Amaro C."/>
        </authorList>
    </citation>
    <scope>NUCLEOTIDE SEQUENCE</scope>
</reference>